<sequence length="175" mass="18618">MRGWLGPVAFGLIVAAVTAYAAIWAIPYGLMSVAMERLGQGGVNRMSYANLATSGYQPVVRPSPDLAYSSCPYDLSAGPVSIDVTPVEGRYSSLSIFDAATDVIFVRNDVEAGGKPFRIIVARAGQSVPKGADVVRTNHDHGIALIRLLLKDPAEIGRLDAIRRQSSCGTVTKLK</sequence>
<reference evidence="2 3" key="1">
    <citation type="journal article" date="2015" name="Int. J. Syst. Evol. Microbiol.">
        <title>Description of Sphingopyxis fribergensis sp. nov. - a soil bacterium with the ability to degrade styrene and phenylacetic acid.</title>
        <authorList>
            <person name="Oelschlagel M."/>
            <person name="Ruckert C."/>
            <person name="Kalinowski J."/>
            <person name="Schmidt G."/>
            <person name="Schlomann M."/>
            <person name="Tischler D."/>
        </authorList>
    </citation>
    <scope>NUCLEOTIDE SEQUENCE [LARGE SCALE GENOMIC DNA]</scope>
    <source>
        <strain evidence="2 3">Kp5.2</strain>
    </source>
</reference>
<organism evidence="2 3">
    <name type="scientific">Sphingopyxis fribergensis</name>
    <dbReference type="NCBI Taxonomy" id="1515612"/>
    <lineage>
        <taxon>Bacteria</taxon>
        <taxon>Pseudomonadati</taxon>
        <taxon>Pseudomonadota</taxon>
        <taxon>Alphaproteobacteria</taxon>
        <taxon>Sphingomonadales</taxon>
        <taxon>Sphingomonadaceae</taxon>
        <taxon>Sphingopyxis</taxon>
    </lineage>
</organism>
<proteinExistence type="predicted"/>
<evidence type="ECO:0000313" key="3">
    <source>
        <dbReference type="Proteomes" id="UP000030907"/>
    </source>
</evidence>
<gene>
    <name evidence="2" type="ORF">SKP52_10740</name>
</gene>
<evidence type="ECO:0000313" key="2">
    <source>
        <dbReference type="EMBL" id="AJA09050.1"/>
    </source>
</evidence>
<dbReference type="SUPFAM" id="SSF160935">
    <property type="entry name" value="VPA0735-like"/>
    <property type="match status" value="1"/>
</dbReference>
<feature type="domain" description="DUF1254" evidence="1">
    <location>
        <begin position="43"/>
        <end position="168"/>
    </location>
</feature>
<dbReference type="STRING" id="1515612.SKP52_10740"/>
<dbReference type="KEGG" id="sphk:SKP52_10740"/>
<dbReference type="InterPro" id="IPR037050">
    <property type="entry name" value="DUF1254_sf"/>
</dbReference>
<dbReference type="EMBL" id="CP009122">
    <property type="protein sequence ID" value="AJA09050.1"/>
    <property type="molecule type" value="Genomic_DNA"/>
</dbReference>
<accession>A0A0A7PGC0</accession>
<dbReference type="InterPro" id="IPR010679">
    <property type="entry name" value="DUF1254"/>
</dbReference>
<dbReference type="OrthoDB" id="1346484at2"/>
<dbReference type="Gene3D" id="2.60.40.1610">
    <property type="entry name" value="Domain of unknown function DUF1254"/>
    <property type="match status" value="1"/>
</dbReference>
<keyword evidence="3" id="KW-1185">Reference proteome</keyword>
<protein>
    <submittedName>
        <fullName evidence="2">Conserved Putative membrane protein</fullName>
    </submittedName>
</protein>
<dbReference type="RefSeq" id="WP_039574634.1">
    <property type="nucleotide sequence ID" value="NZ_CP009122.1"/>
</dbReference>
<dbReference type="HOGENOM" id="CLU_113999_0_0_5"/>
<evidence type="ECO:0000259" key="1">
    <source>
        <dbReference type="Pfam" id="PF06863"/>
    </source>
</evidence>
<dbReference type="Pfam" id="PF06863">
    <property type="entry name" value="DUF1254"/>
    <property type="match status" value="1"/>
</dbReference>
<dbReference type="Proteomes" id="UP000030907">
    <property type="component" value="Chromosome"/>
</dbReference>
<dbReference type="AlphaFoldDB" id="A0A0A7PGC0"/>
<name>A0A0A7PGC0_9SPHN</name>